<evidence type="ECO:0000313" key="1">
    <source>
        <dbReference type="EMBL" id="OJJ78450.1"/>
    </source>
</evidence>
<sequence>KRIGDTGDPWGSPELMGMVGPGWPSITNWAFLSDRKEATQLVKDPSSPMDSS</sequence>
<accession>A0A1L9V3F2</accession>
<dbReference type="AlphaFoldDB" id="A0A1L9V3F2"/>
<dbReference type="GeneID" id="34457919"/>
<feature type="non-terminal residue" evidence="1">
    <location>
        <position position="1"/>
    </location>
</feature>
<protein>
    <submittedName>
        <fullName evidence="1">Uncharacterized protein</fullName>
    </submittedName>
</protein>
<dbReference type="EMBL" id="KV878937">
    <property type="protein sequence ID" value="OJJ78450.1"/>
    <property type="molecule type" value="Genomic_DNA"/>
</dbReference>
<proteinExistence type="predicted"/>
<keyword evidence="2" id="KW-1185">Reference proteome</keyword>
<organism evidence="1 2">
    <name type="scientific">Aspergillus glaucus CBS 516.65</name>
    <dbReference type="NCBI Taxonomy" id="1160497"/>
    <lineage>
        <taxon>Eukaryota</taxon>
        <taxon>Fungi</taxon>
        <taxon>Dikarya</taxon>
        <taxon>Ascomycota</taxon>
        <taxon>Pezizomycotina</taxon>
        <taxon>Eurotiomycetes</taxon>
        <taxon>Eurotiomycetidae</taxon>
        <taxon>Eurotiales</taxon>
        <taxon>Aspergillaceae</taxon>
        <taxon>Aspergillus</taxon>
        <taxon>Aspergillus subgen. Aspergillus</taxon>
    </lineage>
</organism>
<dbReference type="RefSeq" id="XP_022395148.1">
    <property type="nucleotide sequence ID" value="XM_022541658.1"/>
</dbReference>
<evidence type="ECO:0000313" key="2">
    <source>
        <dbReference type="Proteomes" id="UP000184300"/>
    </source>
</evidence>
<dbReference type="Proteomes" id="UP000184300">
    <property type="component" value="Unassembled WGS sequence"/>
</dbReference>
<dbReference type="VEuPathDB" id="FungiDB:ASPGLDRAFT_138888"/>
<gene>
    <name evidence="1" type="ORF">ASPGLDRAFT_138888</name>
</gene>
<name>A0A1L9V3F2_ASPGL</name>
<reference evidence="2" key="1">
    <citation type="journal article" date="2017" name="Genome Biol.">
        <title>Comparative genomics reveals high biological diversity and specific adaptations in the industrially and medically important fungal genus Aspergillus.</title>
        <authorList>
            <person name="de Vries R.P."/>
            <person name="Riley R."/>
            <person name="Wiebenga A."/>
            <person name="Aguilar-Osorio G."/>
            <person name="Amillis S."/>
            <person name="Uchima C.A."/>
            <person name="Anderluh G."/>
            <person name="Asadollahi M."/>
            <person name="Askin M."/>
            <person name="Barry K."/>
            <person name="Battaglia E."/>
            <person name="Bayram O."/>
            <person name="Benocci T."/>
            <person name="Braus-Stromeyer S.A."/>
            <person name="Caldana C."/>
            <person name="Canovas D."/>
            <person name="Cerqueira G.C."/>
            <person name="Chen F."/>
            <person name="Chen W."/>
            <person name="Choi C."/>
            <person name="Clum A."/>
            <person name="Dos Santos R.A."/>
            <person name="Damasio A.R."/>
            <person name="Diallinas G."/>
            <person name="Emri T."/>
            <person name="Fekete E."/>
            <person name="Flipphi M."/>
            <person name="Freyberg S."/>
            <person name="Gallo A."/>
            <person name="Gournas C."/>
            <person name="Habgood R."/>
            <person name="Hainaut M."/>
            <person name="Harispe M.L."/>
            <person name="Henrissat B."/>
            <person name="Hilden K.S."/>
            <person name="Hope R."/>
            <person name="Hossain A."/>
            <person name="Karabika E."/>
            <person name="Karaffa L."/>
            <person name="Karanyi Z."/>
            <person name="Krasevec N."/>
            <person name="Kuo A."/>
            <person name="Kusch H."/>
            <person name="LaButti K."/>
            <person name="Lagendijk E.L."/>
            <person name="Lapidus A."/>
            <person name="Levasseur A."/>
            <person name="Lindquist E."/>
            <person name="Lipzen A."/>
            <person name="Logrieco A.F."/>
            <person name="MacCabe A."/>
            <person name="Maekelae M.R."/>
            <person name="Malavazi I."/>
            <person name="Melin P."/>
            <person name="Meyer V."/>
            <person name="Mielnichuk N."/>
            <person name="Miskei M."/>
            <person name="Molnar A.P."/>
            <person name="Mule G."/>
            <person name="Ngan C.Y."/>
            <person name="Orejas M."/>
            <person name="Orosz E."/>
            <person name="Ouedraogo J.P."/>
            <person name="Overkamp K.M."/>
            <person name="Park H.-S."/>
            <person name="Perrone G."/>
            <person name="Piumi F."/>
            <person name="Punt P.J."/>
            <person name="Ram A.F."/>
            <person name="Ramon A."/>
            <person name="Rauscher S."/>
            <person name="Record E."/>
            <person name="Riano-Pachon D.M."/>
            <person name="Robert V."/>
            <person name="Roehrig J."/>
            <person name="Ruller R."/>
            <person name="Salamov A."/>
            <person name="Salih N.S."/>
            <person name="Samson R.A."/>
            <person name="Sandor E."/>
            <person name="Sanguinetti M."/>
            <person name="Schuetze T."/>
            <person name="Sepcic K."/>
            <person name="Shelest E."/>
            <person name="Sherlock G."/>
            <person name="Sophianopoulou V."/>
            <person name="Squina F.M."/>
            <person name="Sun H."/>
            <person name="Susca A."/>
            <person name="Todd R.B."/>
            <person name="Tsang A."/>
            <person name="Unkles S.E."/>
            <person name="van de Wiele N."/>
            <person name="van Rossen-Uffink D."/>
            <person name="Oliveira J.V."/>
            <person name="Vesth T.C."/>
            <person name="Visser J."/>
            <person name="Yu J.-H."/>
            <person name="Zhou M."/>
            <person name="Andersen M.R."/>
            <person name="Archer D.B."/>
            <person name="Baker S.E."/>
            <person name="Benoit I."/>
            <person name="Brakhage A.A."/>
            <person name="Braus G.H."/>
            <person name="Fischer R."/>
            <person name="Frisvad J.C."/>
            <person name="Goldman G.H."/>
            <person name="Houbraken J."/>
            <person name="Oakley B."/>
            <person name="Pocsi I."/>
            <person name="Scazzocchio C."/>
            <person name="Seiboth B."/>
            <person name="vanKuyk P.A."/>
            <person name="Wortman J."/>
            <person name="Dyer P.S."/>
            <person name="Grigoriev I.V."/>
        </authorList>
    </citation>
    <scope>NUCLEOTIDE SEQUENCE [LARGE SCALE GENOMIC DNA]</scope>
    <source>
        <strain evidence="2">CBS 516.65</strain>
    </source>
</reference>